<dbReference type="EMBL" id="JRES01000397">
    <property type="protein sequence ID" value="KNC31674.1"/>
    <property type="molecule type" value="Genomic_DNA"/>
</dbReference>
<dbReference type="Proteomes" id="UP000037069">
    <property type="component" value="Unassembled WGS sequence"/>
</dbReference>
<dbReference type="AlphaFoldDB" id="A0A0L0CJK7"/>
<name>A0A0L0CJK7_LUCCU</name>
<dbReference type="OrthoDB" id="8006133at2759"/>
<keyword evidence="2" id="KW-1185">Reference proteome</keyword>
<evidence type="ECO:0000313" key="2">
    <source>
        <dbReference type="Proteomes" id="UP000037069"/>
    </source>
</evidence>
<protein>
    <submittedName>
        <fullName evidence="1">Uncharacterized protein</fullName>
    </submittedName>
</protein>
<proteinExistence type="predicted"/>
<organism evidence="1 2">
    <name type="scientific">Lucilia cuprina</name>
    <name type="common">Green bottle fly</name>
    <name type="synonym">Australian sheep blowfly</name>
    <dbReference type="NCBI Taxonomy" id="7375"/>
    <lineage>
        <taxon>Eukaryota</taxon>
        <taxon>Metazoa</taxon>
        <taxon>Ecdysozoa</taxon>
        <taxon>Arthropoda</taxon>
        <taxon>Hexapoda</taxon>
        <taxon>Insecta</taxon>
        <taxon>Pterygota</taxon>
        <taxon>Neoptera</taxon>
        <taxon>Endopterygota</taxon>
        <taxon>Diptera</taxon>
        <taxon>Brachycera</taxon>
        <taxon>Muscomorpha</taxon>
        <taxon>Oestroidea</taxon>
        <taxon>Calliphoridae</taxon>
        <taxon>Luciliinae</taxon>
        <taxon>Lucilia</taxon>
    </lineage>
</organism>
<accession>A0A0L0CJK7</accession>
<comment type="caution">
    <text evidence="1">The sequence shown here is derived from an EMBL/GenBank/DDBJ whole genome shotgun (WGS) entry which is preliminary data.</text>
</comment>
<sequence>MKFLKEAHITYRSLQYIKNEDLKEIIPLVGLRLEFREKLFTWRKKEFGIYDETLSVPSKVQDWLYDSQQQSPSSLGSPLDKNYSTLYQNAYHFKLSMLNFKIRIIIFNLKMGIKIIRSYYMEIIDDNQSKLIK</sequence>
<reference evidence="1 2" key="1">
    <citation type="journal article" date="2015" name="Nat. Commun.">
        <title>Lucilia cuprina genome unlocks parasitic fly biology to underpin future interventions.</title>
        <authorList>
            <person name="Anstead C.A."/>
            <person name="Korhonen P.K."/>
            <person name="Young N.D."/>
            <person name="Hall R.S."/>
            <person name="Jex A.R."/>
            <person name="Murali S.C."/>
            <person name="Hughes D.S."/>
            <person name="Lee S.F."/>
            <person name="Perry T."/>
            <person name="Stroehlein A.J."/>
            <person name="Ansell B.R."/>
            <person name="Breugelmans B."/>
            <person name="Hofmann A."/>
            <person name="Qu J."/>
            <person name="Dugan S."/>
            <person name="Lee S.L."/>
            <person name="Chao H."/>
            <person name="Dinh H."/>
            <person name="Han Y."/>
            <person name="Doddapaneni H.V."/>
            <person name="Worley K.C."/>
            <person name="Muzny D.M."/>
            <person name="Ioannidis P."/>
            <person name="Waterhouse R.M."/>
            <person name="Zdobnov E.M."/>
            <person name="James P.J."/>
            <person name="Bagnall N.H."/>
            <person name="Kotze A.C."/>
            <person name="Gibbs R.A."/>
            <person name="Richards S."/>
            <person name="Batterham P."/>
            <person name="Gasser R.B."/>
        </authorList>
    </citation>
    <scope>NUCLEOTIDE SEQUENCE [LARGE SCALE GENOMIC DNA]</scope>
    <source>
        <strain evidence="1 2">LS</strain>
        <tissue evidence="1">Full body</tissue>
    </source>
</reference>
<evidence type="ECO:0000313" key="1">
    <source>
        <dbReference type="EMBL" id="KNC31674.1"/>
    </source>
</evidence>
<gene>
    <name evidence="1" type="ORF">FF38_01272</name>
</gene>